<comment type="cofactor">
    <cofactor evidence="9">
        <name>Zn(2+)</name>
        <dbReference type="ChEBI" id="CHEBI:29105"/>
    </cofactor>
    <text evidence="9">Binds 1 zinc ion per subunit.</text>
</comment>
<dbReference type="Gene3D" id="2.30.29.30">
    <property type="entry name" value="Pleckstrin-homology domain (PH domain)/Phosphotyrosine-binding domain (PTB)"/>
    <property type="match status" value="1"/>
</dbReference>
<dbReference type="PROSITE" id="PS50003">
    <property type="entry name" value="PH_DOMAIN"/>
    <property type="match status" value="1"/>
</dbReference>
<keyword evidence="5 9" id="KW-0862">Zinc</keyword>
<evidence type="ECO:0000256" key="1">
    <source>
        <dbReference type="ARBA" id="ARBA00005860"/>
    </source>
</evidence>
<dbReference type="InterPro" id="IPR000219">
    <property type="entry name" value="DH_dom"/>
</dbReference>
<dbReference type="InterPro" id="IPR052231">
    <property type="entry name" value="Rho_GEF_signaling-related"/>
</dbReference>
<dbReference type="PROSITE" id="PS50010">
    <property type="entry name" value="DH_2"/>
    <property type="match status" value="1"/>
</dbReference>
<feature type="compositionally biased region" description="Polar residues" evidence="10">
    <location>
        <begin position="584"/>
        <end position="601"/>
    </location>
</feature>
<feature type="compositionally biased region" description="Polar residues" evidence="10">
    <location>
        <begin position="41"/>
        <end position="68"/>
    </location>
</feature>
<feature type="binding site" evidence="9">
    <location>
        <position position="828"/>
    </location>
    <ligand>
        <name>Zn(2+)</name>
        <dbReference type="ChEBI" id="CHEBI:29105"/>
        <note>catalytic</note>
    </ligand>
</feature>
<dbReference type="Proteomes" id="UP001186944">
    <property type="component" value="Unassembled WGS sequence"/>
</dbReference>
<feature type="active site" evidence="8">
    <location>
        <position position="829"/>
    </location>
</feature>
<dbReference type="Pfam" id="PF00621">
    <property type="entry name" value="RhoGEF"/>
    <property type="match status" value="1"/>
</dbReference>
<dbReference type="InterPro" id="IPR001849">
    <property type="entry name" value="PH_domain"/>
</dbReference>
<dbReference type="PANTHER" id="PTHR45845:SF3">
    <property type="entry name" value="PURATROPHIN-1-LIKE, ISOFORM A"/>
    <property type="match status" value="1"/>
</dbReference>
<feature type="compositionally biased region" description="Basic and acidic residues" evidence="10">
    <location>
        <begin position="100"/>
        <end position="110"/>
    </location>
</feature>
<evidence type="ECO:0000313" key="13">
    <source>
        <dbReference type="EMBL" id="KAK3085374.1"/>
    </source>
</evidence>
<dbReference type="InterPro" id="IPR055251">
    <property type="entry name" value="SOS1_NGEF_PH"/>
</dbReference>
<keyword evidence="2" id="KW-0645">Protease</keyword>
<proteinExistence type="inferred from homology"/>
<dbReference type="Gene3D" id="3.10.170.20">
    <property type="match status" value="1"/>
</dbReference>
<dbReference type="InterPro" id="IPR001577">
    <property type="entry name" value="Peptidase_M8"/>
</dbReference>
<dbReference type="SUPFAM" id="SSF55486">
    <property type="entry name" value="Metalloproteases ('zincins'), catalytic domain"/>
    <property type="match status" value="1"/>
</dbReference>
<keyword evidence="6 9" id="KW-0482">Metalloprotease</keyword>
<dbReference type="PANTHER" id="PTHR45845">
    <property type="entry name" value="RHO GUANINE NUCLEOTIDE EXCHANGE FACTOR-RELATED"/>
    <property type="match status" value="1"/>
</dbReference>
<organism evidence="13 14">
    <name type="scientific">Pinctada imbricata</name>
    <name type="common">Atlantic pearl-oyster</name>
    <name type="synonym">Pinctada martensii</name>
    <dbReference type="NCBI Taxonomy" id="66713"/>
    <lineage>
        <taxon>Eukaryota</taxon>
        <taxon>Metazoa</taxon>
        <taxon>Spiralia</taxon>
        <taxon>Lophotrochozoa</taxon>
        <taxon>Mollusca</taxon>
        <taxon>Bivalvia</taxon>
        <taxon>Autobranchia</taxon>
        <taxon>Pteriomorphia</taxon>
        <taxon>Pterioida</taxon>
        <taxon>Pterioidea</taxon>
        <taxon>Pteriidae</taxon>
        <taxon>Pinctada</taxon>
    </lineage>
</organism>
<dbReference type="CDD" id="cd00160">
    <property type="entry name" value="RhoGEF"/>
    <property type="match status" value="1"/>
</dbReference>
<dbReference type="SMART" id="SM00325">
    <property type="entry name" value="RhoGEF"/>
    <property type="match status" value="1"/>
</dbReference>
<evidence type="ECO:0000313" key="14">
    <source>
        <dbReference type="Proteomes" id="UP001186944"/>
    </source>
</evidence>
<feature type="domain" description="PH" evidence="11">
    <location>
        <begin position="372"/>
        <end position="480"/>
    </location>
</feature>
<evidence type="ECO:0000259" key="12">
    <source>
        <dbReference type="PROSITE" id="PS50010"/>
    </source>
</evidence>
<accession>A0AA88XQ42</accession>
<evidence type="ECO:0000259" key="11">
    <source>
        <dbReference type="PROSITE" id="PS50003"/>
    </source>
</evidence>
<keyword evidence="14" id="KW-1185">Reference proteome</keyword>
<dbReference type="GO" id="GO:0007155">
    <property type="term" value="P:cell adhesion"/>
    <property type="evidence" value="ECO:0007669"/>
    <property type="project" value="InterPro"/>
</dbReference>
<feature type="binding site" evidence="9">
    <location>
        <position position="935"/>
    </location>
    <ligand>
        <name>Zn(2+)</name>
        <dbReference type="ChEBI" id="CHEBI:29105"/>
        <note>catalytic</note>
    </ligand>
</feature>
<dbReference type="AlphaFoldDB" id="A0AA88XQ42"/>
<evidence type="ECO:0000256" key="7">
    <source>
        <dbReference type="ARBA" id="ARBA00039717"/>
    </source>
</evidence>
<dbReference type="SUPFAM" id="SSF48065">
    <property type="entry name" value="DBL homology domain (DH-domain)"/>
    <property type="match status" value="1"/>
</dbReference>
<feature type="domain" description="DH" evidence="12">
    <location>
        <begin position="184"/>
        <end position="360"/>
    </location>
</feature>
<evidence type="ECO:0000256" key="2">
    <source>
        <dbReference type="ARBA" id="ARBA00022670"/>
    </source>
</evidence>
<dbReference type="Pfam" id="PF22697">
    <property type="entry name" value="SOS1_NGEF_PH"/>
    <property type="match status" value="1"/>
</dbReference>
<evidence type="ECO:0000256" key="6">
    <source>
        <dbReference type="ARBA" id="ARBA00023049"/>
    </source>
</evidence>
<dbReference type="Gene3D" id="1.20.900.10">
    <property type="entry name" value="Dbl homology (DH) domain"/>
    <property type="match status" value="1"/>
</dbReference>
<dbReference type="InterPro" id="IPR011993">
    <property type="entry name" value="PH-like_dom_sf"/>
</dbReference>
<sequence length="1187" mass="135556">MSDRIVTALPKKLTDSKLRSENSENIRLNESAGHAEKFSLPHSSTSPHPFASPHSSMLSNSSIQSPGSALSPHSRPLKKVLRRTATQPLTDNIIIEEEDQHVNRQTDGQHTKLRPFSMITASTDSLSSLPEEEGEDQENGGPCPPPRDWKATPIPVNTHLSSNNQNMPPVADLKLSGSEKSKRTLALVMREMIQTERDYVLALQYIIENYTPELRREDVPQALRGKSNVIFGNLEKIYNFHRQYFLREVEMCERNPFQIAHYFLMHESQFYMYALYNKNKPKSDCLMAEYGKQFFRDKQLQLGDRMDLASYLLKPVQRMGKYALLLKQIMKECPQSEQEYQDLKAAEQMVKFQLRHGNDLLAMDSLKDCDVNLQEQGRLLRQDEFIVWQGRRKSLRHVFLFEDLILFSKTRRGRNGSPDTYIYKYSYKMADIGMTESYGDTGYKFEIWFRKLSKGDNYVLQASSSEVRHHWVREISRILWNQAIRNKETHLTEMATMGIGNKPSLDLKPSADNIQDRYINVTSGNFQARTRNSIAVSSFDHFRQNNKRPHSIISVSSNSSSSSSHSGALGAFNLGFDPRDSPRHQSCSTNVSNESGIGTDVSSGEIEVTPRADHQGIPVFTSPSSRGYKDPGKSKLLLNSSFNDTVGTNSQKKYKFRGARRIPSPTQMWQGLTYIHDLVENAAYFWQRTLSVIPSRIPIRLNRQCSGGSVVYRNRDRYCVDACASSTMCGDITIPNEHLERCYFYSSSTGLLRSVWNSGSGVNGTDFILYIAALSTSRCRDDKTIAYAAHCQQEATLDRPVAGYFSICPQVISTKFTDQTQLQSTIKHEILHALGFTAGLFAFYRDQYGRPLTARNPDTNKPPYNAQLKLYQWSSLVMRQVTRPRWKIQSGYYSKDVNVIVTPRVVREVRKHFDCDTLEGAELENQGILGTALTHWEKRIFENEAMTGTYTQNPRISRITLALLEDTGWYKADYSQADELEWGRRLGCPFVKKSCLEWMQDRKAKFGDTHPFCDTVRQGRLRTDCTRNREAMAFCNLAEFQSPLPEQYQYFTSLPGIPSYRVDRFGGTVTLADFCPYLQYSCSDDSGLVLSINGRSYQCLKKGQVIRVTYVSRHYLHRGTVICPSCFEACVGQKVICPPEREPYNIITDNQHLRVPCSANTITHHIQYLQTSHICVTLLYLVSLFNR</sequence>
<dbReference type="SUPFAM" id="SSF50729">
    <property type="entry name" value="PH domain-like"/>
    <property type="match status" value="1"/>
</dbReference>
<evidence type="ECO:0000256" key="4">
    <source>
        <dbReference type="ARBA" id="ARBA00022801"/>
    </source>
</evidence>
<dbReference type="Pfam" id="PF01457">
    <property type="entry name" value="Peptidase_M8"/>
    <property type="match status" value="1"/>
</dbReference>
<feature type="region of interest" description="Disordered" evidence="10">
    <location>
        <begin position="1"/>
        <end position="76"/>
    </location>
</feature>
<keyword evidence="4" id="KW-0378">Hydrolase</keyword>
<gene>
    <name evidence="13" type="ORF">FSP39_002374</name>
</gene>
<dbReference type="GO" id="GO:0004222">
    <property type="term" value="F:metalloendopeptidase activity"/>
    <property type="evidence" value="ECO:0007669"/>
    <property type="project" value="InterPro"/>
</dbReference>
<dbReference type="GO" id="GO:0016020">
    <property type="term" value="C:membrane"/>
    <property type="evidence" value="ECO:0007669"/>
    <property type="project" value="InterPro"/>
</dbReference>
<dbReference type="EMBL" id="VSWD01000012">
    <property type="protein sequence ID" value="KAK3085374.1"/>
    <property type="molecule type" value="Genomic_DNA"/>
</dbReference>
<reference evidence="13" key="1">
    <citation type="submission" date="2019-08" db="EMBL/GenBank/DDBJ databases">
        <title>The improved chromosome-level genome for the pearl oyster Pinctada fucata martensii using PacBio sequencing and Hi-C.</title>
        <authorList>
            <person name="Zheng Z."/>
        </authorList>
    </citation>
    <scope>NUCLEOTIDE SEQUENCE</scope>
    <source>
        <strain evidence="13">ZZ-2019</strain>
        <tissue evidence="13">Adductor muscle</tissue>
    </source>
</reference>
<feature type="compositionally biased region" description="Polar residues" evidence="10">
    <location>
        <begin position="119"/>
        <end position="128"/>
    </location>
</feature>
<name>A0AA88XQ42_PINIB</name>
<dbReference type="FunFam" id="3.90.132.10:FF:000001">
    <property type="entry name" value="leishmanolysin-like peptidase isoform X2"/>
    <property type="match status" value="1"/>
</dbReference>
<feature type="compositionally biased region" description="Basic and acidic residues" evidence="10">
    <location>
        <begin position="12"/>
        <end position="24"/>
    </location>
</feature>
<comment type="similarity">
    <text evidence="1">Belongs to the peptidase M8 family.</text>
</comment>
<dbReference type="GO" id="GO:0046872">
    <property type="term" value="F:metal ion binding"/>
    <property type="evidence" value="ECO:0007669"/>
    <property type="project" value="UniProtKB-KW"/>
</dbReference>
<dbReference type="SMART" id="SM00233">
    <property type="entry name" value="PH"/>
    <property type="match status" value="1"/>
</dbReference>
<protein>
    <recommendedName>
        <fullName evidence="7">Leishmanolysin-like peptidase</fullName>
    </recommendedName>
</protein>
<evidence type="ECO:0000256" key="10">
    <source>
        <dbReference type="SAM" id="MobiDB-lite"/>
    </source>
</evidence>
<dbReference type="GO" id="GO:0005085">
    <property type="term" value="F:guanyl-nucleotide exchange factor activity"/>
    <property type="evidence" value="ECO:0007669"/>
    <property type="project" value="InterPro"/>
</dbReference>
<dbReference type="Gene3D" id="2.10.55.10">
    <property type="entry name" value="Leishmanolysin domain 3"/>
    <property type="match status" value="1"/>
</dbReference>
<evidence type="ECO:0000256" key="5">
    <source>
        <dbReference type="ARBA" id="ARBA00022833"/>
    </source>
</evidence>
<feature type="region of interest" description="Disordered" evidence="10">
    <location>
        <begin position="97"/>
        <end position="151"/>
    </location>
</feature>
<feature type="region of interest" description="Disordered" evidence="10">
    <location>
        <begin position="581"/>
        <end position="601"/>
    </location>
</feature>
<dbReference type="InterPro" id="IPR035899">
    <property type="entry name" value="DBL_dom_sf"/>
</dbReference>
<keyword evidence="3 9" id="KW-0479">Metal-binding</keyword>
<feature type="binding site" evidence="9">
    <location>
        <position position="832"/>
    </location>
    <ligand>
        <name>Zn(2+)</name>
        <dbReference type="ChEBI" id="CHEBI:29105"/>
        <note>catalytic</note>
    </ligand>
</feature>
<comment type="caution">
    <text evidence="13">The sequence shown here is derived from an EMBL/GenBank/DDBJ whole genome shotgun (WGS) entry which is preliminary data.</text>
</comment>
<dbReference type="Gene3D" id="3.90.132.10">
    <property type="entry name" value="Leishmanolysin , domain 2"/>
    <property type="match status" value="1"/>
</dbReference>
<evidence type="ECO:0000256" key="3">
    <source>
        <dbReference type="ARBA" id="ARBA00022723"/>
    </source>
</evidence>
<evidence type="ECO:0000256" key="8">
    <source>
        <dbReference type="PIRSR" id="PIRSR601577-1"/>
    </source>
</evidence>
<dbReference type="GO" id="GO:0006508">
    <property type="term" value="P:proteolysis"/>
    <property type="evidence" value="ECO:0007669"/>
    <property type="project" value="UniProtKB-KW"/>
</dbReference>
<evidence type="ECO:0000256" key="9">
    <source>
        <dbReference type="PIRSR" id="PIRSR601577-2"/>
    </source>
</evidence>
<dbReference type="CDD" id="cd13242">
    <property type="entry name" value="PH_puratrophin-1"/>
    <property type="match status" value="1"/>
</dbReference>